<protein>
    <submittedName>
        <fullName evidence="4">SAM-dependent O-methyltransferase</fullName>
    </submittedName>
</protein>
<dbReference type="SUPFAM" id="SSF53335">
    <property type="entry name" value="S-adenosyl-L-methionine-dependent methyltransferases"/>
    <property type="match status" value="1"/>
</dbReference>
<reference evidence="5" key="1">
    <citation type="journal article" date="2019" name="Int. J. Syst. Evol. Microbiol.">
        <title>The Global Catalogue of Microorganisms (GCM) 10K type strain sequencing project: providing services to taxonomists for standard genome sequencing and annotation.</title>
        <authorList>
            <consortium name="The Broad Institute Genomics Platform"/>
            <consortium name="The Broad Institute Genome Sequencing Center for Infectious Disease"/>
            <person name="Wu L."/>
            <person name="Ma J."/>
        </authorList>
    </citation>
    <scope>NUCLEOTIDE SEQUENCE [LARGE SCALE GENOMIC DNA]</scope>
    <source>
        <strain evidence="5">JCM 19129</strain>
    </source>
</reference>
<gene>
    <name evidence="4" type="ORF">GCM10025790_17630</name>
</gene>
<dbReference type="PANTHER" id="PTHR43167:SF1">
    <property type="entry name" value="PUTATIVE (AFU_ORTHOLOGUE AFUA_6G01830)-RELATED"/>
    <property type="match status" value="1"/>
</dbReference>
<keyword evidence="5" id="KW-1185">Reference proteome</keyword>
<dbReference type="EMBL" id="BAABLW010000007">
    <property type="protein sequence ID" value="GAA4921558.1"/>
    <property type="molecule type" value="Genomic_DNA"/>
</dbReference>
<evidence type="ECO:0000256" key="1">
    <source>
        <dbReference type="ARBA" id="ARBA00022603"/>
    </source>
</evidence>
<accession>A0ABP9FYE6</accession>
<proteinExistence type="predicted"/>
<dbReference type="PROSITE" id="PS51682">
    <property type="entry name" value="SAM_OMT_I"/>
    <property type="match status" value="1"/>
</dbReference>
<dbReference type="PANTHER" id="PTHR43167">
    <property type="entry name" value="PUTATIVE (AFU_ORTHOLOGUE AFUA_6G01830)-RELATED"/>
    <property type="match status" value="1"/>
</dbReference>
<sequence length="212" mass="22242">MSSAPTAKHASWAYAEQHSGQDPVFEAARLRAAELGVNTIGEGTASALIALAAASRAHSIVEVGTGVGASSAALLRGAPEAVLTTIDVDPDHSAAARDLLRQEGISPSRTRLITGRAEQVLPRLKTQGYDMVFVDTDPASAAEFAYEAVRLLRTGGMLLINDALHGDRVPRPAVRDAGTHALRTLERALLEDERVTTALFGTGTGLLLAVRT</sequence>
<evidence type="ECO:0000313" key="5">
    <source>
        <dbReference type="Proteomes" id="UP001500368"/>
    </source>
</evidence>
<name>A0ABP9FYE6_9MICC</name>
<dbReference type="RefSeq" id="WP_260073615.1">
    <property type="nucleotide sequence ID" value="NZ_BAABLW010000007.1"/>
</dbReference>
<evidence type="ECO:0000256" key="2">
    <source>
        <dbReference type="ARBA" id="ARBA00022679"/>
    </source>
</evidence>
<dbReference type="Proteomes" id="UP001500368">
    <property type="component" value="Unassembled WGS sequence"/>
</dbReference>
<organism evidence="4 5">
    <name type="scientific">Nesterenkonia rhizosphaerae</name>
    <dbReference type="NCBI Taxonomy" id="1348272"/>
    <lineage>
        <taxon>Bacteria</taxon>
        <taxon>Bacillati</taxon>
        <taxon>Actinomycetota</taxon>
        <taxon>Actinomycetes</taxon>
        <taxon>Micrococcales</taxon>
        <taxon>Micrococcaceae</taxon>
        <taxon>Nesterenkonia</taxon>
    </lineage>
</organism>
<dbReference type="CDD" id="cd02440">
    <property type="entry name" value="AdoMet_MTases"/>
    <property type="match status" value="1"/>
</dbReference>
<dbReference type="Gene3D" id="3.40.50.150">
    <property type="entry name" value="Vaccinia Virus protein VP39"/>
    <property type="match status" value="1"/>
</dbReference>
<keyword evidence="2" id="KW-0808">Transferase</keyword>
<keyword evidence="1" id="KW-0489">Methyltransferase</keyword>
<evidence type="ECO:0000256" key="3">
    <source>
        <dbReference type="ARBA" id="ARBA00022691"/>
    </source>
</evidence>
<dbReference type="InterPro" id="IPR002935">
    <property type="entry name" value="SAM_O-MeTrfase"/>
</dbReference>
<evidence type="ECO:0000313" key="4">
    <source>
        <dbReference type="EMBL" id="GAA4921558.1"/>
    </source>
</evidence>
<dbReference type="InterPro" id="IPR029063">
    <property type="entry name" value="SAM-dependent_MTases_sf"/>
</dbReference>
<dbReference type="Pfam" id="PF01596">
    <property type="entry name" value="Methyltransf_3"/>
    <property type="match status" value="1"/>
</dbReference>
<keyword evidence="3" id="KW-0949">S-adenosyl-L-methionine</keyword>
<comment type="caution">
    <text evidence="4">The sequence shown here is derived from an EMBL/GenBank/DDBJ whole genome shotgun (WGS) entry which is preliminary data.</text>
</comment>